<dbReference type="AlphaFoldDB" id="E5AL80"/>
<dbReference type="STRING" id="882378.RBRH_04059"/>
<dbReference type="KEGG" id="brh:RBRH_04059"/>
<name>E5AL80_MYCRK</name>
<sequence length="36" mass="4051">MTVKFSADNALLVHRARSSSTPKQYYRQYAGSMSPT</sequence>
<dbReference type="HOGENOM" id="CLU_3355080_0_0_4"/>
<gene>
    <name evidence="1" type="ordered locus">RBRH_04059</name>
</gene>
<dbReference type="EMBL" id="FR687359">
    <property type="protein sequence ID" value="CBW73753.1"/>
    <property type="molecule type" value="Genomic_DNA"/>
</dbReference>
<evidence type="ECO:0000313" key="2">
    <source>
        <dbReference type="Proteomes" id="UP000007437"/>
    </source>
</evidence>
<reference evidence="1 2" key="1">
    <citation type="journal article" date="2011" name="J. Bacteriol.">
        <title>Complete genome sequence of Burkholderia rhizoxinica, an endosymbiont of Rhizopus microsporus.</title>
        <authorList>
            <person name="Lackner G."/>
            <person name="Moebius N."/>
            <person name="Partida-Martinez L."/>
            <person name="Hertweck C."/>
        </authorList>
    </citation>
    <scope>NUCLEOTIDE SEQUENCE [LARGE SCALE GENOMIC DNA]</scope>
    <source>
        <strain evidence="2">DSM 19002 / CIP 109453 / HKI 454</strain>
    </source>
</reference>
<organism evidence="1 2">
    <name type="scientific">Mycetohabitans rhizoxinica (strain DSM 19002 / CIP 109453 / HKI 454)</name>
    <name type="common">Paraburkholderia rhizoxinica</name>
    <dbReference type="NCBI Taxonomy" id="882378"/>
    <lineage>
        <taxon>Bacteria</taxon>
        <taxon>Pseudomonadati</taxon>
        <taxon>Pseudomonadota</taxon>
        <taxon>Betaproteobacteria</taxon>
        <taxon>Burkholderiales</taxon>
        <taxon>Burkholderiaceae</taxon>
        <taxon>Mycetohabitans</taxon>
    </lineage>
</organism>
<accession>E5AL80</accession>
<dbReference type="Proteomes" id="UP000007437">
    <property type="component" value="Chromosome"/>
</dbReference>
<evidence type="ECO:0000313" key="1">
    <source>
        <dbReference type="EMBL" id="CBW73753.1"/>
    </source>
</evidence>
<protein>
    <submittedName>
        <fullName evidence="1">Uncharacterized protein</fullName>
    </submittedName>
</protein>
<proteinExistence type="predicted"/>